<evidence type="ECO:0000256" key="1">
    <source>
        <dbReference type="SAM" id="Coils"/>
    </source>
</evidence>
<reference evidence="2 3" key="1">
    <citation type="submission" date="2018-03" db="EMBL/GenBank/DDBJ databases">
        <title>Genomic Encyclopedia of Type Strains, Phase III (KMG-III): the genomes of soil and plant-associated and newly described type strains.</title>
        <authorList>
            <person name="Whitman W."/>
        </authorList>
    </citation>
    <scope>NUCLEOTIDE SEQUENCE [LARGE SCALE GENOMIC DNA]</scope>
    <source>
        <strain evidence="2 3">CGMCC 4.7104</strain>
    </source>
</reference>
<keyword evidence="3" id="KW-1185">Reference proteome</keyword>
<organism evidence="2 3">
    <name type="scientific">Nonomuraea fuscirosea</name>
    <dbReference type="NCBI Taxonomy" id="1291556"/>
    <lineage>
        <taxon>Bacteria</taxon>
        <taxon>Bacillati</taxon>
        <taxon>Actinomycetota</taxon>
        <taxon>Actinomycetes</taxon>
        <taxon>Streptosporangiales</taxon>
        <taxon>Streptosporangiaceae</taxon>
        <taxon>Nonomuraea</taxon>
    </lineage>
</organism>
<dbReference type="AlphaFoldDB" id="A0A2T0NAT7"/>
<evidence type="ECO:0008006" key="4">
    <source>
        <dbReference type="Google" id="ProtNLM"/>
    </source>
</evidence>
<accession>A0A2T0NAT7</accession>
<sequence length="640" mass="68523">MSVAEGLGVRPPSCAELRLSLVLGERALYVNGDLRTARRWFDAAYRQAQACGDPPALARAALGLGGIWVREHRTAAESEMVRARQRHALSLIDPGSTLALRLRVRMCGEDDYRGGAHDEILRLLEQARGAGDAEMLAEALSLAHHCLLGPEHGRLRKELAAELIGQAAVTRRRGDLLMGLMWRTADLYLAADPHAERCLEELRGLLAEQPHLAVGYVAAAMRVMLAIRAGRFEEAERLAGECYELGETAGDMDATGWYGGQLAAVRWYQGRVAELLPAMNGLVSSPTLSPIDNSYLAGLALAAAVSGDRRQAAGHLARLRGRDLGDLPSSSTWLLSMYCVVETAHLLGDAGTAARAYTLLSPYAHLPMVASLGVACFGSTQHSLGMAALTQGDLDLAVRHLRAAVHDNLALSHWPAATLSRCRLGQALAQRDGPASEAARAEQAAAAREARELGMVLPAAAGRAGGAGRPCRLRRHGRHWQVELGGRMALVEHSVGMGYLATLAGNPGREIPAADLAAGACRPAGQGDSAQPMLDDLARETYRQRLAGLQAEIDELESMHDLERAAAVRLEREWLISELAAATGIGGRARPFADGDERARIAVGKAIRRALARIEAVDAVLGEELRACVQTGVRCSYRPR</sequence>
<dbReference type="Proteomes" id="UP000238312">
    <property type="component" value="Unassembled WGS sequence"/>
</dbReference>
<proteinExistence type="predicted"/>
<gene>
    <name evidence="2" type="ORF">B0I32_10161</name>
</gene>
<protein>
    <recommendedName>
        <fullName evidence="4">MalT-like TPR region domain-containing protein</fullName>
    </recommendedName>
</protein>
<comment type="caution">
    <text evidence="2">The sequence shown here is derived from an EMBL/GenBank/DDBJ whole genome shotgun (WGS) entry which is preliminary data.</text>
</comment>
<evidence type="ECO:0000313" key="2">
    <source>
        <dbReference type="EMBL" id="PRX69976.1"/>
    </source>
</evidence>
<evidence type="ECO:0000313" key="3">
    <source>
        <dbReference type="Proteomes" id="UP000238312"/>
    </source>
</evidence>
<name>A0A2T0NAT7_9ACTN</name>
<keyword evidence="1" id="KW-0175">Coiled coil</keyword>
<dbReference type="RefSeq" id="WP_245955414.1">
    <property type="nucleotide sequence ID" value="NZ_PVNG01000001.1"/>
</dbReference>
<feature type="coiled-coil region" evidence="1">
    <location>
        <begin position="539"/>
        <end position="573"/>
    </location>
</feature>
<dbReference type="EMBL" id="PVNG01000001">
    <property type="protein sequence ID" value="PRX69976.1"/>
    <property type="molecule type" value="Genomic_DNA"/>
</dbReference>